<dbReference type="EMBL" id="AP027729">
    <property type="protein sequence ID" value="BDZ43641.1"/>
    <property type="molecule type" value="Genomic_DNA"/>
</dbReference>
<proteinExistence type="predicted"/>
<sequence>MRISDVLRALRPEFPGVSHSKLRFLEEQGLIEPVRGTSGYRQYSASDVERLRFVLVEQRDRYLPLKVIKDRLADLDAGTATAHPGPRLASTDESGEAATRFTRDSLISTTGASAELVESLVAAGVLKPSPAGYFETWSADVVVIAGSLAEYGIEARHLRSLRTAAERHVGLVHQVSAPWRGQQSGSSRAHAESVATEVGELLTRLHTTWVREGVADLTSS</sequence>
<dbReference type="InterPro" id="IPR000551">
    <property type="entry name" value="MerR-type_HTH_dom"/>
</dbReference>
<keyword evidence="1" id="KW-0238">DNA-binding</keyword>
<dbReference type="InterPro" id="IPR009061">
    <property type="entry name" value="DNA-bd_dom_put_sf"/>
</dbReference>
<gene>
    <name evidence="3" type="ORF">GCM10025865_29400</name>
</gene>
<evidence type="ECO:0000256" key="1">
    <source>
        <dbReference type="ARBA" id="ARBA00023125"/>
    </source>
</evidence>
<dbReference type="Gene3D" id="1.10.1660.10">
    <property type="match status" value="1"/>
</dbReference>
<dbReference type="Pfam" id="PF13411">
    <property type="entry name" value="MerR_1"/>
    <property type="match status" value="1"/>
</dbReference>
<organism evidence="3 4">
    <name type="scientific">Paraoerskovia sediminicola</name>
    <dbReference type="NCBI Taxonomy" id="1138587"/>
    <lineage>
        <taxon>Bacteria</taxon>
        <taxon>Bacillati</taxon>
        <taxon>Actinomycetota</taxon>
        <taxon>Actinomycetes</taxon>
        <taxon>Micrococcales</taxon>
        <taxon>Cellulomonadaceae</taxon>
        <taxon>Paraoerskovia</taxon>
    </lineage>
</organism>
<dbReference type="PROSITE" id="PS50937">
    <property type="entry name" value="HTH_MERR_2"/>
    <property type="match status" value="1"/>
</dbReference>
<dbReference type="SUPFAM" id="SSF46955">
    <property type="entry name" value="Putative DNA-binding domain"/>
    <property type="match status" value="1"/>
</dbReference>
<dbReference type="Proteomes" id="UP001321475">
    <property type="component" value="Chromosome"/>
</dbReference>
<feature type="domain" description="HTH merR-type" evidence="2">
    <location>
        <begin position="1"/>
        <end position="74"/>
    </location>
</feature>
<evidence type="ECO:0000313" key="3">
    <source>
        <dbReference type="EMBL" id="BDZ43641.1"/>
    </source>
</evidence>
<dbReference type="PANTHER" id="PTHR30204">
    <property type="entry name" value="REDOX-CYCLING DRUG-SENSING TRANSCRIPTIONAL ACTIVATOR SOXR"/>
    <property type="match status" value="1"/>
</dbReference>
<name>A0ABN6XFP7_9CELL</name>
<evidence type="ECO:0000259" key="2">
    <source>
        <dbReference type="PROSITE" id="PS50937"/>
    </source>
</evidence>
<accession>A0ABN6XFP7</accession>
<dbReference type="PANTHER" id="PTHR30204:SF89">
    <property type="entry name" value="HTH MERR-TYPE DOMAIN-CONTAINING PROTEIN"/>
    <property type="match status" value="1"/>
</dbReference>
<dbReference type="CDD" id="cd00592">
    <property type="entry name" value="HTH_MerR-like"/>
    <property type="match status" value="1"/>
</dbReference>
<evidence type="ECO:0000313" key="4">
    <source>
        <dbReference type="Proteomes" id="UP001321475"/>
    </source>
</evidence>
<keyword evidence="4" id="KW-1185">Reference proteome</keyword>
<dbReference type="SMART" id="SM00422">
    <property type="entry name" value="HTH_MERR"/>
    <property type="match status" value="1"/>
</dbReference>
<protein>
    <submittedName>
        <fullName evidence="3">MerR family transcriptional regulator</fullName>
    </submittedName>
</protein>
<dbReference type="InterPro" id="IPR047057">
    <property type="entry name" value="MerR_fam"/>
</dbReference>
<reference evidence="4" key="1">
    <citation type="journal article" date="2019" name="Int. J. Syst. Evol. Microbiol.">
        <title>The Global Catalogue of Microorganisms (GCM) 10K type strain sequencing project: providing services to taxonomists for standard genome sequencing and annotation.</title>
        <authorList>
            <consortium name="The Broad Institute Genomics Platform"/>
            <consortium name="The Broad Institute Genome Sequencing Center for Infectious Disease"/>
            <person name="Wu L."/>
            <person name="Ma J."/>
        </authorList>
    </citation>
    <scope>NUCLEOTIDE SEQUENCE [LARGE SCALE GENOMIC DNA]</scope>
    <source>
        <strain evidence="4">NBRC 108565</strain>
    </source>
</reference>